<feature type="transmembrane region" description="Helical" evidence="1">
    <location>
        <begin position="166"/>
        <end position="184"/>
    </location>
</feature>
<proteinExistence type="predicted"/>
<dbReference type="Gene3D" id="2.40.50.120">
    <property type="match status" value="1"/>
</dbReference>
<comment type="caution">
    <text evidence="2">The sequence shown here is derived from an EMBL/GenBank/DDBJ whole genome shotgun (WGS) entry which is preliminary data.</text>
</comment>
<dbReference type="SUPFAM" id="SSF50242">
    <property type="entry name" value="TIMP-like"/>
    <property type="match status" value="1"/>
</dbReference>
<organism evidence="2 3">
    <name type="scientific">Bacillus mesophilus</name>
    <dbReference type="NCBI Taxonomy" id="1808955"/>
    <lineage>
        <taxon>Bacteria</taxon>
        <taxon>Bacillati</taxon>
        <taxon>Bacillota</taxon>
        <taxon>Bacilli</taxon>
        <taxon>Bacillales</taxon>
        <taxon>Bacillaceae</taxon>
        <taxon>Bacillus</taxon>
    </lineage>
</organism>
<keyword evidence="1" id="KW-0472">Membrane</keyword>
<dbReference type="InterPro" id="IPR008993">
    <property type="entry name" value="TIMP-like_OB-fold"/>
</dbReference>
<evidence type="ECO:0000313" key="3">
    <source>
        <dbReference type="Proteomes" id="UP000481043"/>
    </source>
</evidence>
<keyword evidence="1" id="KW-0812">Transmembrane</keyword>
<dbReference type="EMBL" id="JAAIWM010000006">
    <property type="protein sequence ID" value="NEY73159.1"/>
    <property type="molecule type" value="Genomic_DNA"/>
</dbReference>
<protein>
    <recommendedName>
        <fullName evidence="4">Tissue inhibitor of metalloproteinase</fullName>
    </recommendedName>
</protein>
<dbReference type="AlphaFoldDB" id="A0A6M0QBR7"/>
<sequence length="188" mass="20691">MQSTKILSVLILLFITITITITIMTKPIPTHACSCAASPSIKEELDRADSVFSGKVVNIKEDSLKELEPIKVTFQVHEIWKGENTPQHVVYTARDSAGCGFNFSIDESYLVYATQSDTLVTGICSLTKELSRADADLTLLGEGKKPIDSFETIGNQDETIASTTTWLILSIMFGLGLILLAYNLKRRT</sequence>
<reference evidence="2 3" key="1">
    <citation type="submission" date="2020-02" db="EMBL/GenBank/DDBJ databases">
        <title>Bacillus aquiflavi sp. nov., isolated from yellow water of strong flavor Chinese baijiu in Yibin region of China.</title>
        <authorList>
            <person name="Xie J."/>
        </authorList>
    </citation>
    <scope>NUCLEOTIDE SEQUENCE [LARGE SCALE GENOMIC DNA]</scope>
    <source>
        <strain evidence="2 3">SA4</strain>
    </source>
</reference>
<evidence type="ECO:0000256" key="1">
    <source>
        <dbReference type="SAM" id="Phobius"/>
    </source>
</evidence>
<gene>
    <name evidence="2" type="ORF">G4D63_15605</name>
</gene>
<name>A0A6M0QBR7_9BACI</name>
<evidence type="ECO:0008006" key="4">
    <source>
        <dbReference type="Google" id="ProtNLM"/>
    </source>
</evidence>
<dbReference type="RefSeq" id="WP_163180639.1">
    <property type="nucleotide sequence ID" value="NZ_JAAIWM010000006.1"/>
</dbReference>
<accession>A0A6M0QBR7</accession>
<keyword evidence="3" id="KW-1185">Reference proteome</keyword>
<keyword evidence="1" id="KW-1133">Transmembrane helix</keyword>
<dbReference type="Proteomes" id="UP000481043">
    <property type="component" value="Unassembled WGS sequence"/>
</dbReference>
<evidence type="ECO:0000313" key="2">
    <source>
        <dbReference type="EMBL" id="NEY73159.1"/>
    </source>
</evidence>